<dbReference type="RefSeq" id="WP_210758115.1">
    <property type="nucleotide sequence ID" value="NZ_CP060139.1"/>
</dbReference>
<dbReference type="KEGG" id="chyd:H4K34_14530"/>
<evidence type="ECO:0000313" key="2">
    <source>
        <dbReference type="EMBL" id="QNR23582.1"/>
    </source>
</evidence>
<organism evidence="2 3">
    <name type="scientific">Croceimicrobium hydrocarbonivorans</name>
    <dbReference type="NCBI Taxonomy" id="2761580"/>
    <lineage>
        <taxon>Bacteria</taxon>
        <taxon>Pseudomonadati</taxon>
        <taxon>Bacteroidota</taxon>
        <taxon>Flavobacteriia</taxon>
        <taxon>Flavobacteriales</taxon>
        <taxon>Owenweeksiaceae</taxon>
        <taxon>Croceimicrobium</taxon>
    </lineage>
</organism>
<feature type="domain" description="KilA-N DNA-binding" evidence="1">
    <location>
        <begin position="11"/>
        <end position="95"/>
    </location>
</feature>
<evidence type="ECO:0000259" key="1">
    <source>
        <dbReference type="Pfam" id="PF10543"/>
    </source>
</evidence>
<accession>A0A7H0VCY4</accession>
<evidence type="ECO:0000313" key="3">
    <source>
        <dbReference type="Proteomes" id="UP000516305"/>
    </source>
</evidence>
<name>A0A7H0VCY4_9FLAO</name>
<gene>
    <name evidence="2" type="ORF">H4K34_14530</name>
</gene>
<proteinExistence type="predicted"/>
<dbReference type="InterPro" id="IPR018873">
    <property type="entry name" value="KilA-N_DNA-bd_domain"/>
</dbReference>
<sequence length="171" mass="20260">MHIPEELILAKIYEIRGQKVMIDRDLAQLYGVPTKVLKQAVRRKLFRFPEDFMFEMSDTEFQFWRSQIVTSSKASRGLRYAPFCFTEQGVTMLSCVLNSDQAVKVNIQIIRIFVKMRNMIQQHQEILKDLEEIRNSVSSHDEQIELIFQYIQKLEAQKTEPRNKIGYKQEP</sequence>
<keyword evidence="3" id="KW-1185">Reference proteome</keyword>
<dbReference type="EMBL" id="CP060139">
    <property type="protein sequence ID" value="QNR23582.1"/>
    <property type="molecule type" value="Genomic_DNA"/>
</dbReference>
<dbReference type="AlphaFoldDB" id="A0A7H0VCY4"/>
<protein>
    <submittedName>
        <fullName evidence="2">ORF6N domain-containing protein</fullName>
    </submittedName>
</protein>
<dbReference type="Pfam" id="PF10543">
    <property type="entry name" value="ORF6N"/>
    <property type="match status" value="1"/>
</dbReference>
<reference evidence="2 3" key="1">
    <citation type="submission" date="2020-08" db="EMBL/GenBank/DDBJ databases">
        <title>Croceimicrobium hydrocarbonivorans gen. nov., sp. nov., a novel marine bacterium isolated from a bacterial consortium that degrades polyethylene terephthalate.</title>
        <authorList>
            <person name="Liu R."/>
        </authorList>
    </citation>
    <scope>NUCLEOTIDE SEQUENCE [LARGE SCALE GENOMIC DNA]</scope>
    <source>
        <strain evidence="2 3">A20-9</strain>
    </source>
</reference>
<dbReference type="Proteomes" id="UP000516305">
    <property type="component" value="Chromosome"/>
</dbReference>